<name>A0A0P4WJK4_SCYOL</name>
<dbReference type="PROSITE" id="PS50041">
    <property type="entry name" value="C_TYPE_LECTIN_2"/>
    <property type="match status" value="1"/>
</dbReference>
<dbReference type="PANTHER" id="PTHR22803">
    <property type="entry name" value="MANNOSE, PHOSPHOLIPASE, LECTIN RECEPTOR RELATED"/>
    <property type="match status" value="1"/>
</dbReference>
<dbReference type="InterPro" id="IPR016186">
    <property type="entry name" value="C-type_lectin-like/link_sf"/>
</dbReference>
<proteinExistence type="predicted"/>
<dbReference type="InterPro" id="IPR001304">
    <property type="entry name" value="C-type_lectin-like"/>
</dbReference>
<dbReference type="AlphaFoldDB" id="A0A0P4WJK4"/>
<organism evidence="2">
    <name type="scientific">Scylla olivacea</name>
    <name type="common">Orange mud crab</name>
    <name type="synonym">Cancer olivacea</name>
    <dbReference type="NCBI Taxonomy" id="85551"/>
    <lineage>
        <taxon>Eukaryota</taxon>
        <taxon>Metazoa</taxon>
        <taxon>Ecdysozoa</taxon>
        <taxon>Arthropoda</taxon>
        <taxon>Crustacea</taxon>
        <taxon>Multicrustacea</taxon>
        <taxon>Malacostraca</taxon>
        <taxon>Eumalacostraca</taxon>
        <taxon>Eucarida</taxon>
        <taxon>Decapoda</taxon>
        <taxon>Pleocyemata</taxon>
        <taxon>Brachyura</taxon>
        <taxon>Eubrachyura</taxon>
        <taxon>Portunoidea</taxon>
        <taxon>Portunidae</taxon>
        <taxon>Portuninae</taxon>
        <taxon>Scylla</taxon>
    </lineage>
</organism>
<reference evidence="2" key="1">
    <citation type="submission" date="2015-09" db="EMBL/GenBank/DDBJ databases">
        <title>Scylla olivacea transcriptome.</title>
        <authorList>
            <person name="Ikhwanuddin M."/>
        </authorList>
    </citation>
    <scope>NUCLEOTIDE SEQUENCE</scope>
</reference>
<protein>
    <recommendedName>
        <fullName evidence="1">C-type lectin domain-containing protein</fullName>
    </recommendedName>
</protein>
<dbReference type="Gene3D" id="3.10.100.10">
    <property type="entry name" value="Mannose-Binding Protein A, subunit A"/>
    <property type="match status" value="1"/>
</dbReference>
<sequence length="113" mass="12858">MTQHALSRAAARTFCKSLSPTADLAVLDECHLFQQVWGHVLVNNDPSVHWIGATDEHVDGEFYWVDGTSMALGSPFWFPNYPKEEHCVALSSPYGYYVDQNCNTQYHFLCQML</sequence>
<dbReference type="EMBL" id="GDRN01038784">
    <property type="protein sequence ID" value="JAI67230.1"/>
    <property type="molecule type" value="Transcribed_RNA"/>
</dbReference>
<accession>A0A0P4WJK4</accession>
<evidence type="ECO:0000313" key="2">
    <source>
        <dbReference type="EMBL" id="JAI67230.1"/>
    </source>
</evidence>
<dbReference type="SUPFAM" id="SSF56436">
    <property type="entry name" value="C-type lectin-like"/>
    <property type="match status" value="1"/>
</dbReference>
<dbReference type="SMART" id="SM00034">
    <property type="entry name" value="CLECT"/>
    <property type="match status" value="1"/>
</dbReference>
<dbReference type="InterPro" id="IPR016187">
    <property type="entry name" value="CTDL_fold"/>
</dbReference>
<evidence type="ECO:0000259" key="1">
    <source>
        <dbReference type="PROSITE" id="PS50041"/>
    </source>
</evidence>
<dbReference type="InterPro" id="IPR050111">
    <property type="entry name" value="C-type_lectin/snaclec_domain"/>
</dbReference>
<feature type="domain" description="C-type lectin" evidence="1">
    <location>
        <begin position="1"/>
        <end position="111"/>
    </location>
</feature>
<dbReference type="Pfam" id="PF00059">
    <property type="entry name" value="Lectin_C"/>
    <property type="match status" value="1"/>
</dbReference>